<dbReference type="PANTHER" id="PTHR30537">
    <property type="entry name" value="HTH-TYPE TRANSCRIPTIONAL REGULATOR"/>
    <property type="match status" value="1"/>
</dbReference>
<evidence type="ECO:0000313" key="3">
    <source>
        <dbReference type="EMBL" id="PQA75167.1"/>
    </source>
</evidence>
<evidence type="ECO:0000256" key="1">
    <source>
        <dbReference type="ARBA" id="ARBA00009437"/>
    </source>
</evidence>
<dbReference type="PANTHER" id="PTHR30537:SF1">
    <property type="entry name" value="HTH-TYPE TRANSCRIPTIONAL REGULATOR PGRR"/>
    <property type="match status" value="1"/>
</dbReference>
<feature type="domain" description="LysR substrate-binding" evidence="2">
    <location>
        <begin position="24"/>
        <end position="104"/>
    </location>
</feature>
<comment type="similarity">
    <text evidence="1">Belongs to the LysR transcriptional regulatory family.</text>
</comment>
<dbReference type="SUPFAM" id="SSF53850">
    <property type="entry name" value="Periplasmic binding protein-like II"/>
    <property type="match status" value="1"/>
</dbReference>
<proteinExistence type="inferred from homology"/>
<evidence type="ECO:0000259" key="2">
    <source>
        <dbReference type="Pfam" id="PF03466"/>
    </source>
</evidence>
<dbReference type="GO" id="GO:0043565">
    <property type="term" value="F:sequence-specific DNA binding"/>
    <property type="evidence" value="ECO:0007669"/>
    <property type="project" value="TreeGrafter"/>
</dbReference>
<dbReference type="Gene3D" id="3.40.190.290">
    <property type="match status" value="1"/>
</dbReference>
<comment type="caution">
    <text evidence="3">The sequence shown here is derived from an EMBL/GenBank/DDBJ whole genome shotgun (WGS) entry which is preliminary data.</text>
</comment>
<keyword evidence="4" id="KW-1185">Reference proteome</keyword>
<dbReference type="GO" id="GO:0006351">
    <property type="term" value="P:DNA-templated transcription"/>
    <property type="evidence" value="ECO:0007669"/>
    <property type="project" value="TreeGrafter"/>
</dbReference>
<accession>A0A2S7J4I5</accession>
<organism evidence="3 4">
    <name type="scientific">Brucella oryzae</name>
    <dbReference type="NCBI Taxonomy" id="335286"/>
    <lineage>
        <taxon>Bacteria</taxon>
        <taxon>Pseudomonadati</taxon>
        <taxon>Pseudomonadota</taxon>
        <taxon>Alphaproteobacteria</taxon>
        <taxon>Hyphomicrobiales</taxon>
        <taxon>Brucellaceae</taxon>
        <taxon>Brucella/Ochrobactrum group</taxon>
        <taxon>Brucella</taxon>
    </lineage>
</organism>
<evidence type="ECO:0000313" key="4">
    <source>
        <dbReference type="Proteomes" id="UP000238493"/>
    </source>
</evidence>
<dbReference type="EMBL" id="PTRC01000006">
    <property type="protein sequence ID" value="PQA75167.1"/>
    <property type="molecule type" value="Genomic_DNA"/>
</dbReference>
<dbReference type="GO" id="GO:0003700">
    <property type="term" value="F:DNA-binding transcription factor activity"/>
    <property type="evidence" value="ECO:0007669"/>
    <property type="project" value="TreeGrafter"/>
</dbReference>
<dbReference type="OrthoDB" id="9813056at2"/>
<dbReference type="InterPro" id="IPR058163">
    <property type="entry name" value="LysR-type_TF_proteobact-type"/>
</dbReference>
<name>A0A2S7J4I5_9HYPH</name>
<dbReference type="Proteomes" id="UP000238493">
    <property type="component" value="Unassembled WGS sequence"/>
</dbReference>
<dbReference type="InterPro" id="IPR005119">
    <property type="entry name" value="LysR_subst-bd"/>
</dbReference>
<protein>
    <recommendedName>
        <fullName evidence="2">LysR substrate-binding domain-containing protein</fullName>
    </recommendedName>
</protein>
<reference evidence="3 4" key="1">
    <citation type="submission" date="2018-02" db="EMBL/GenBank/DDBJ databases">
        <title>Draft genome sequence of Ochrobactrum oryzae found in Brazil.</title>
        <authorList>
            <person name="Cerdeira L."/>
            <person name="Andrade F."/>
            <person name="Zacariotto T."/>
            <person name="Barbosa B."/>
            <person name="Santos S."/>
            <person name="Cassetari V."/>
            <person name="Lincopan N."/>
        </authorList>
    </citation>
    <scope>NUCLEOTIDE SEQUENCE [LARGE SCALE GENOMIC DNA]</scope>
    <source>
        <strain evidence="3 4">OA447</strain>
    </source>
</reference>
<sequence>MPRDKARGQFPLRVGTGKWSFLRRVDVKGPICANETEQAVEAALSGIGFAYCLEPLVRNYLDTGALEAVLPDWASEGPSLTMYYPSRRQIPPGLGRLIDLIREDQGLTRLVVAEEAVLL</sequence>
<gene>
    <name evidence="3" type="ORF">C3731_02830</name>
</gene>
<dbReference type="Pfam" id="PF03466">
    <property type="entry name" value="LysR_substrate"/>
    <property type="match status" value="1"/>
</dbReference>
<dbReference type="AlphaFoldDB" id="A0A2S7J4I5"/>